<evidence type="ECO:0000313" key="1">
    <source>
        <dbReference type="EMBL" id="MDR6754379.1"/>
    </source>
</evidence>
<name>A0ACC6KPK1_9DEIO</name>
<gene>
    <name evidence="1" type="ORF">J2Y01_004915</name>
</gene>
<organism evidence="1 2">
    <name type="scientific">Deinococcus soli</name>
    <name type="common">ex Cha et al. 2016</name>
    <dbReference type="NCBI Taxonomy" id="1309411"/>
    <lineage>
        <taxon>Bacteria</taxon>
        <taxon>Thermotogati</taxon>
        <taxon>Deinococcota</taxon>
        <taxon>Deinococci</taxon>
        <taxon>Deinococcales</taxon>
        <taxon>Deinococcaceae</taxon>
        <taxon>Deinococcus</taxon>
    </lineage>
</organism>
<accession>A0ACC6KPK1</accession>
<protein>
    <submittedName>
        <fullName evidence="1">Uncharacterized protein</fullName>
    </submittedName>
</protein>
<comment type="caution">
    <text evidence="1">The sequence shown here is derived from an EMBL/GenBank/DDBJ whole genome shotgun (WGS) entry which is preliminary data.</text>
</comment>
<proteinExistence type="predicted"/>
<evidence type="ECO:0000313" key="2">
    <source>
        <dbReference type="Proteomes" id="UP001252370"/>
    </source>
</evidence>
<dbReference type="EMBL" id="JAVDTP010000028">
    <property type="protein sequence ID" value="MDR6754379.1"/>
    <property type="molecule type" value="Genomic_DNA"/>
</dbReference>
<dbReference type="Proteomes" id="UP001252370">
    <property type="component" value="Unassembled WGS sequence"/>
</dbReference>
<reference evidence="1" key="1">
    <citation type="submission" date="2023-07" db="EMBL/GenBank/DDBJ databases">
        <title>Sorghum-associated microbial communities from plants grown in Nebraska, USA.</title>
        <authorList>
            <person name="Schachtman D."/>
        </authorList>
    </citation>
    <scope>NUCLEOTIDE SEQUENCE</scope>
    <source>
        <strain evidence="1">BE73</strain>
    </source>
</reference>
<sequence length="286" mass="29778">MTHPHFKRSALLVLSAVLTLSSCAQQGTPTPTRTATIERTALPGDIAQGERLHATAATLAPFGITLNLMDATRVQQDDVTYYTVATNHADLNVTVLAQGSLVLAVNLVRLDTTRITVTDLDTGAVTVARRQADQTVVAERFGFARLSTNLTDIVAQSPVTPSAQDALTTQAAALKQCAGSVPANLLQARAQAQNDLNSYSNQVGIAVAAQAAASAAVAVACGATVVTAGVSAPACIAAGASLAAAVLNVEDKTRQREDASIRVQYSQEAITQWKSDYAANNGCVWY</sequence>
<keyword evidence="2" id="KW-1185">Reference proteome</keyword>